<dbReference type="Gene3D" id="3.90.1150.10">
    <property type="entry name" value="Aspartate Aminotransferase, domain 1"/>
    <property type="match status" value="1"/>
</dbReference>
<evidence type="ECO:0000259" key="5">
    <source>
        <dbReference type="Pfam" id="PF00155"/>
    </source>
</evidence>
<dbReference type="PANTHER" id="PTHR42832:SF1">
    <property type="entry name" value="GLUTAMATE-PYRUVATE AMINOTRANSFERASE ALAC"/>
    <property type="match status" value="1"/>
</dbReference>
<dbReference type="CDD" id="cd00609">
    <property type="entry name" value="AAT_like"/>
    <property type="match status" value="1"/>
</dbReference>
<evidence type="ECO:0000256" key="4">
    <source>
        <dbReference type="RuleBase" id="RU000481"/>
    </source>
</evidence>
<comment type="cofactor">
    <cofactor evidence="1 4">
        <name>pyridoxal 5'-phosphate</name>
        <dbReference type="ChEBI" id="CHEBI:597326"/>
    </cofactor>
</comment>
<dbReference type="EC" id="2.6.1.-" evidence="4"/>
<evidence type="ECO:0000256" key="2">
    <source>
        <dbReference type="ARBA" id="ARBA00022576"/>
    </source>
</evidence>
<gene>
    <name evidence="6" type="ordered locus">Dole_0292</name>
</gene>
<dbReference type="InterPro" id="IPR015422">
    <property type="entry name" value="PyrdxlP-dep_Trfase_small"/>
</dbReference>
<dbReference type="GO" id="GO:0030170">
    <property type="term" value="F:pyridoxal phosphate binding"/>
    <property type="evidence" value="ECO:0007669"/>
    <property type="project" value="InterPro"/>
</dbReference>
<evidence type="ECO:0000313" key="6">
    <source>
        <dbReference type="EMBL" id="ABW66102.1"/>
    </source>
</evidence>
<dbReference type="SUPFAM" id="SSF53383">
    <property type="entry name" value="PLP-dependent transferases"/>
    <property type="match status" value="1"/>
</dbReference>
<evidence type="ECO:0000256" key="1">
    <source>
        <dbReference type="ARBA" id="ARBA00001933"/>
    </source>
</evidence>
<keyword evidence="2 4" id="KW-0032">Aminotransferase</keyword>
<name>A8ZS84_DESOH</name>
<dbReference type="InterPro" id="IPR050881">
    <property type="entry name" value="LL-DAP_aminotransferase"/>
</dbReference>
<dbReference type="STRING" id="96561.Dole_0292"/>
<comment type="similarity">
    <text evidence="4">Belongs to the class-I pyridoxal-phosphate-dependent aminotransferase family.</text>
</comment>
<dbReference type="Gene3D" id="3.40.640.10">
    <property type="entry name" value="Type I PLP-dependent aspartate aminotransferase-like (Major domain)"/>
    <property type="match status" value="1"/>
</dbReference>
<dbReference type="KEGG" id="dol:Dole_0292"/>
<evidence type="ECO:0000313" key="7">
    <source>
        <dbReference type="Proteomes" id="UP000008561"/>
    </source>
</evidence>
<dbReference type="InterPro" id="IPR015421">
    <property type="entry name" value="PyrdxlP-dep_Trfase_major"/>
</dbReference>
<dbReference type="PROSITE" id="PS00105">
    <property type="entry name" value="AA_TRANSFER_CLASS_1"/>
    <property type="match status" value="1"/>
</dbReference>
<dbReference type="InterPro" id="IPR004839">
    <property type="entry name" value="Aminotransferase_I/II_large"/>
</dbReference>
<dbReference type="EMBL" id="CP000859">
    <property type="protein sequence ID" value="ABW66102.1"/>
    <property type="molecule type" value="Genomic_DNA"/>
</dbReference>
<organism evidence="6 7">
    <name type="scientific">Desulfosudis oleivorans (strain DSM 6200 / JCM 39069 / Hxd3)</name>
    <name type="common">Desulfococcus oleovorans</name>
    <dbReference type="NCBI Taxonomy" id="96561"/>
    <lineage>
        <taxon>Bacteria</taxon>
        <taxon>Pseudomonadati</taxon>
        <taxon>Thermodesulfobacteriota</taxon>
        <taxon>Desulfobacteria</taxon>
        <taxon>Desulfobacterales</taxon>
        <taxon>Desulfosudaceae</taxon>
        <taxon>Desulfosudis</taxon>
    </lineage>
</organism>
<keyword evidence="7" id="KW-1185">Reference proteome</keyword>
<dbReference type="InterPro" id="IPR004838">
    <property type="entry name" value="NHTrfase_class1_PyrdxlP-BS"/>
</dbReference>
<sequence>MDMTKKFGRLDRLQPYVFATVNAIKMEARRAGRDIIDLGMGNPDLPTPNHIIEKMVEAARKPHNHRYSASMGIRKLRLAISDWYKRRYDVPIDHEEEAIVTIGVKEGFSHLILVTINPGDLVFTPNPTYPIHPYATIIAGGNVRGIPVGPGQDFLKNLIDGTRQSWPKPKVLVISYPHNPTTEVVDLNFFKEIVAYAKKYDVMIIHDFAYADLVFDGYEAPSFLQVEGARDVGVEFFSLSKSYSMAGWRVGFCVGNPHIVAALRRIKSYLDYGIFQPLQIASIIALNEDQQCVADIRETYRSRRDTLVNGLNRVGWEIEKPKATMFVWAQIPEKHRHLGSVEFSKMMIREAQVAVSPGLGFGEYGDDYVRFALIENEMRTNQAVRGIKKIL</sequence>
<accession>A8ZS84</accession>
<proteinExistence type="inferred from homology"/>
<dbReference type="Pfam" id="PF00155">
    <property type="entry name" value="Aminotran_1_2"/>
    <property type="match status" value="1"/>
</dbReference>
<dbReference type="eggNOG" id="COG0436">
    <property type="taxonomic scope" value="Bacteria"/>
</dbReference>
<feature type="domain" description="Aminotransferase class I/classII large" evidence="5">
    <location>
        <begin position="34"/>
        <end position="373"/>
    </location>
</feature>
<dbReference type="PANTHER" id="PTHR42832">
    <property type="entry name" value="AMINO ACID AMINOTRANSFERASE"/>
    <property type="match status" value="1"/>
</dbReference>
<dbReference type="GO" id="GO:0008483">
    <property type="term" value="F:transaminase activity"/>
    <property type="evidence" value="ECO:0007669"/>
    <property type="project" value="UniProtKB-KW"/>
</dbReference>
<dbReference type="AlphaFoldDB" id="A8ZS84"/>
<dbReference type="Proteomes" id="UP000008561">
    <property type="component" value="Chromosome"/>
</dbReference>
<reference evidence="6 7" key="1">
    <citation type="submission" date="2007-10" db="EMBL/GenBank/DDBJ databases">
        <title>Complete sequence of Desulfococcus oleovorans Hxd3.</title>
        <authorList>
            <consortium name="US DOE Joint Genome Institute"/>
            <person name="Copeland A."/>
            <person name="Lucas S."/>
            <person name="Lapidus A."/>
            <person name="Barry K."/>
            <person name="Glavina del Rio T."/>
            <person name="Dalin E."/>
            <person name="Tice H."/>
            <person name="Pitluck S."/>
            <person name="Kiss H."/>
            <person name="Brettin T."/>
            <person name="Bruce D."/>
            <person name="Detter J.C."/>
            <person name="Han C."/>
            <person name="Schmutz J."/>
            <person name="Larimer F."/>
            <person name="Land M."/>
            <person name="Hauser L."/>
            <person name="Kyrpides N."/>
            <person name="Kim E."/>
            <person name="Wawrik B."/>
            <person name="Richardson P."/>
        </authorList>
    </citation>
    <scope>NUCLEOTIDE SEQUENCE [LARGE SCALE GENOMIC DNA]</scope>
    <source>
        <strain evidence="7">DSM 6200 / JCM 39069 / Hxd3</strain>
    </source>
</reference>
<dbReference type="InterPro" id="IPR015424">
    <property type="entry name" value="PyrdxlP-dep_Trfase"/>
</dbReference>
<dbReference type="HOGENOM" id="CLU_017584_4_5_7"/>
<keyword evidence="3 4" id="KW-0808">Transferase</keyword>
<evidence type="ECO:0000256" key="3">
    <source>
        <dbReference type="ARBA" id="ARBA00022679"/>
    </source>
</evidence>
<protein>
    <recommendedName>
        <fullName evidence="4">Aminotransferase</fullName>
        <ecNumber evidence="4">2.6.1.-</ecNumber>
    </recommendedName>
</protein>